<reference evidence="5" key="1">
    <citation type="submission" date="2013-03" db="EMBL/GenBank/DDBJ databases">
        <title>The Genome Sequence of Anopheles epiroticus epiroticus2.</title>
        <authorList>
            <consortium name="The Broad Institute Genomics Platform"/>
            <person name="Neafsey D.E."/>
            <person name="Howell P."/>
            <person name="Walker B."/>
            <person name="Young S.K."/>
            <person name="Zeng Q."/>
            <person name="Gargeya S."/>
            <person name="Fitzgerald M."/>
            <person name="Haas B."/>
            <person name="Abouelleil A."/>
            <person name="Allen A.W."/>
            <person name="Alvarado L."/>
            <person name="Arachchi H.M."/>
            <person name="Berlin A.M."/>
            <person name="Chapman S.B."/>
            <person name="Gainer-Dewar J."/>
            <person name="Goldberg J."/>
            <person name="Griggs A."/>
            <person name="Gujja S."/>
            <person name="Hansen M."/>
            <person name="Howarth C."/>
            <person name="Imamovic A."/>
            <person name="Ireland A."/>
            <person name="Larimer J."/>
            <person name="McCowan C."/>
            <person name="Murphy C."/>
            <person name="Pearson M."/>
            <person name="Poon T.W."/>
            <person name="Priest M."/>
            <person name="Roberts A."/>
            <person name="Saif S."/>
            <person name="Shea T."/>
            <person name="Sisk P."/>
            <person name="Sykes S."/>
            <person name="Wortman J."/>
            <person name="Nusbaum C."/>
            <person name="Birren B."/>
        </authorList>
    </citation>
    <scope>NUCLEOTIDE SEQUENCE [LARGE SCALE GENOMIC DNA]</scope>
    <source>
        <strain evidence="5">Epiroticus2</strain>
    </source>
</reference>
<dbReference type="Pfam" id="PF15651">
    <property type="entry name" value="Tox-SGS"/>
    <property type="match status" value="1"/>
</dbReference>
<keyword evidence="2" id="KW-0812">Transmembrane</keyword>
<organism evidence="4 5">
    <name type="scientific">Anopheles epiroticus</name>
    <dbReference type="NCBI Taxonomy" id="199890"/>
    <lineage>
        <taxon>Eukaryota</taxon>
        <taxon>Metazoa</taxon>
        <taxon>Ecdysozoa</taxon>
        <taxon>Arthropoda</taxon>
        <taxon>Hexapoda</taxon>
        <taxon>Insecta</taxon>
        <taxon>Pterygota</taxon>
        <taxon>Neoptera</taxon>
        <taxon>Endopterygota</taxon>
        <taxon>Diptera</taxon>
        <taxon>Nematocera</taxon>
        <taxon>Culicoidea</taxon>
        <taxon>Culicidae</taxon>
        <taxon>Anophelinae</taxon>
        <taxon>Anopheles</taxon>
    </lineage>
</organism>
<evidence type="ECO:0000259" key="3">
    <source>
        <dbReference type="Pfam" id="PF15651"/>
    </source>
</evidence>
<dbReference type="InterPro" id="IPR028901">
    <property type="entry name" value="Tox-SGS_dom"/>
</dbReference>
<evidence type="ECO:0000313" key="5">
    <source>
        <dbReference type="Proteomes" id="UP000075885"/>
    </source>
</evidence>
<dbReference type="Proteomes" id="UP000075885">
    <property type="component" value="Unassembled WGS sequence"/>
</dbReference>
<sequence>MAFSLQLPAQTLAKAYGHDLLEVKKAANDTVFVRRNRALLIYQLAGEKYAEAYRKDDFFTLPIENENYPWDVYEPSVLLARSSKGIEVYKWESAKLNIQYTVSKYHDHSGYGLSKNTILFGKIFPSEWHVGIISRLDADVQFRSLDLRNAKATVQLLKKPPALEADWKQATNAIQMVNNLDDKRQLAIALRTASKLMLFRFNERYGLDKLTTVDAFPPMDEEYDRIMFAKLGVNKYNDLLHFSTEGLVIYRFNGTAATFQKVFYSTAFSKLRGWDARSIETVTPLSINGDDCEEFIYTGPQGLELSRVNTTATTFELNHVVLEAESDQAVRYSLLKLAENARTSNDLELLLHSPDGLTRVGAKNSTGTEAKPADSSKPVITYKPKEPTHIPELVANSYHAGWLHDQLDMSSILHPINPYNGAVDLMLPIVDIPAPFGIPIRKIIQYKNVDYSNELGRGWSFPLDYITLDRQSSAFAQDHVYSLVKENQRIVLMLQPTADQSQSEEMRFAIDGYADVRIAFNTKHNYWQLTMGNRVMKYIALPKFHTIVACPLWPLCGKESRQTQTYTTRWYLNREDNTDTGLNVFYFYDLVKNGTDVRLTSIQVSDETQIDLTYSEDRLTHLSVATQQYAQYLTFHYTKDGTHLLQGIRQSDRKLFDFEYDQQQRLSKIVHPNGAEWVPEYAQVTLDPSSLKKTIPIESEASVYYGPDYVVAVDANLADGRLLLYIRDPLGGISSNKTDSTETIYALSDIKRYVVHAIEHLIVVVVIYDSHKDIAILQYTDDRWQQQKYYDEFPLDGIVTTGNTFVLLSDKKSLRFLTATADQQLSDTELRSELPASFTVKAFAHGYATYDGQLEIFLLQQNGQWLTVRAGEEKVNYFTEIDNFVNSFTLSQELRQSIRRGLVADMLGSYRQAIVLKAPALHNGVLDIAVRFFMLDLNKNPQIFDRYTTRIPYTVMTNHNYTVQTEGEDSFVLGYRLENKKYQLFVKKSTGPHAVELNNYLAAAKKEMEKYSTRSPERQKIWSEAKKTTREESQRIYKAVKDAVVFAIDLSQFGMLTNQDGVLTGNHQITYDGHHWNKQKLNEDTIRLRTINQTLCDGYRLVKAGETDTFKIVSSANGATVFDTQTSKSEEIQLTVPYYAQAQPKDGPLRVYFFASNETVTFPSEERLNRASNQIAIITTLHEKDTGAPAQFLLFRCMKHFLNPNVTVLGSQTLKYIGEMDRKTEYIYDPQDIQLSVDGIVFRKILIAPGADRSRFGWYEQSIDLSTGDTVRRAMAANGREVLDRKLRDREEKQRESERQEPAAQRERMIMDVNRRHPIVDLGPYRLVDEMISYYGFEPYERNLFGKDKSWTFDKKLLTSENGNRFLSLQQPEHKLTGELSPQEPHMMFVASCWVRSSKALKLGDSIDILTVDVSVAKEEGKKMSSHQAMVKQCIGPWNYVETIVDTTHFPPNTKLTFAITLAPSSTHETIDVDHVRFSPLGLPFAANLYEPGNGGVSGVLTTTGLMKRYLYNGKGKRTTVVSEQGAVEEFITESKVMYNRESAHSPCVIEMKPRMSEWIGQSKRFAGSMSKTFDKTWSSLGLRFLYSFQPNEPGMRFVWRGREFTLPCPVQSSSSCPPMPQHGEILMFITSLRISIWVDGVLVQETLLDDSALAAERTFLLHFAKTAQIKEFFAMYDSTLKVTYHQLSGQPVQVIEYESPDTVRVREILYDDIERPILQTKWTKLERKHDANMFGFYEHFILNFDNSTLMLSGDAADLNPVCKGFPYTHTVYGEDPTDNKHVQGLPGKDYTVSGKYRRRYSFDPYNLLLGNLFPEREGFHHKTVHLPGGAVRVTVENEKGKKVVKYSKVGNYENRLSTWRYGKNGKLEQELPPMYHYAAQTATMESVPFFVANYTAEQQQLQRQWEVRYDYDAAKRLIRKRTPDGGIMQYLYDTQGILRFTLHKVHNETLDRVVHFTYVADDKVSREALVQLNETECIELTNSGSAPNSTNFIDTLYGEYDDDPNMRYRTAFASRRIEEDQMTEYLVFDQNKRVLNKVYVVNTINTSYSIDYEYENDNLRSLKYPIGAGEEPFRLIYDYNGHGEITSIRESTKEQPMFEFAYNADGMMETMRVRTVADHTYQRNFTYNEPGFLVKLEDDYLSESVSYLETDSYGQDSYTPIYEGLISKTLYTAHWQKVASPLRNGIYPEYFITDTMDQKQASLCHEALKRSGYVDESNLVQKTLYGDTRDELPFACGNRIGLNHLSEVLSTRSFPHEYGHRYDYDDHDQLIKAKYFHGLEELKLSPLTVHSFHKEISGLDEAQSKKIWEVLHENSFLTTDCTNPSLCHGREGTKSIFTEFIHQHRYSHHLKAMLSKAIAERKGLNVKTFEEKCQRWIEGSNMISKVCTNLKQALDNQKLIGDNKDTALSSLNSAFKDVLKRYKQHVPDIVRVLSHHFATALGRSAGDVQSYGIDANGNHRKFYTGYSRYRLEYQPGTNKITKVYRQHFHRVKKREEEFNMAHDGDGAVIMAEHKGIKRMEYDKLLQRVSKIEMSDGRSIVYQYDVRAERTFKQVLDKDGQVTSEKYYLRDANGQVLMDMDMTYLASDQPPDVRVTSYIYKDQQLIGFVRNDKLYGVITDHEGSVRLVVREGEVVAAYDYLPYGQIFRRFGSDFDGQISYLYTGQEWEPETGLYNYRARLYDPDIGRFYQMDPKEQYPSPYVIMAEHKGIKRMEYDKLLQRVSKIEMSDGRSIVYQYDVRAERTFKQVLDKDGQVTSEKYYLRDANGQVLMDMDMTYLASDQPPDVRVTSYIYKDQQLIGFVRNDKLYGVITDHEGSVRLVVREGEVVAAYDYLPYGQIFRRFGSDFDGQISYLYTGQEWEPETGLYNYRARLYDPDIGRFYQMDPKEQYPSPYVYAGNSPVALIDPDGELAFAISCIIMAIVGAYLGASAAAQSWNPLEWNWKSKSLWLGMICGALTGLSIPFNMTASIAYFVGMGLSLSASIGVMIGSGITFGYFAMAASTGSWNPGDWDFSSPGTWNALLGGIATGAFIVTNPSSLVSTFRSITTTLGRALFVVTHVSITVSFAYLLAALKMGGEFDVRKWDFSNPGLYYSMLDAYVTASFTVNIARNLPRTVKSLGKKIETGLDRLAETEVFFRAKQLMRGDWSQRLTNAKFFLAANAKAIADLQRGIIPIAFYTIFVTLRMADSYENSAIPEFSMFLQILSTAVMTKGFTNRVVHRLIPKVTNKPLALKASQTYDNFSVPYSSSGADTMGSILSFLRLPFEWFFSYEQKTQHKEHVSMKHYEAPSTQTPNHGTIENCYPLTDGEIKYVNCYSDRGLITIYPKIDGTLESHDRYRSCLPLTYNNLPAISCDGEQSTLLAMQLEPPKLFEYVDSWLLLARVAPAAVREAKRIAQNWFGWRSDQCTHPKDTPERRNRAQKRLEKALLELEMFYNTSVAHRKGMDWFRIMLEDVRDDVEEYFKHGRGISSILMERLAALRDDVQEEIELHETKRTLDKLFQRGGFDGSCSAASVSGEELVLRNSVRSCYASSIERCLASSI</sequence>
<keyword evidence="2" id="KW-0472">Membrane</keyword>
<feature type="region of interest" description="Disordered" evidence="1">
    <location>
        <begin position="360"/>
        <end position="379"/>
    </location>
</feature>
<accession>A0A182PG25</accession>
<feature type="region of interest" description="Disordered" evidence="1">
    <location>
        <begin position="1282"/>
        <end position="1306"/>
    </location>
</feature>
<feature type="transmembrane region" description="Helical" evidence="2">
    <location>
        <begin position="2948"/>
        <end position="2974"/>
    </location>
</feature>
<evidence type="ECO:0000256" key="2">
    <source>
        <dbReference type="SAM" id="Phobius"/>
    </source>
</evidence>
<proteinExistence type="predicted"/>
<evidence type="ECO:0000256" key="1">
    <source>
        <dbReference type="SAM" id="MobiDB-lite"/>
    </source>
</evidence>
<keyword evidence="5" id="KW-1185">Reference proteome</keyword>
<reference evidence="4" key="2">
    <citation type="submission" date="2020-05" db="UniProtKB">
        <authorList>
            <consortium name="EnsemblMetazoa"/>
        </authorList>
    </citation>
    <scope>IDENTIFICATION</scope>
    <source>
        <strain evidence="4">Epiroticus2</strain>
    </source>
</reference>
<feature type="transmembrane region" description="Helical" evidence="2">
    <location>
        <begin position="2980"/>
        <end position="3001"/>
    </location>
</feature>
<dbReference type="PANTHER" id="PTHR32305">
    <property type="match status" value="1"/>
</dbReference>
<dbReference type="EnsemblMetazoa" id="AEPI005884-RA">
    <property type="protein sequence ID" value="AEPI005884-PA"/>
    <property type="gene ID" value="AEPI005884"/>
</dbReference>
<evidence type="ECO:0000313" key="4">
    <source>
        <dbReference type="EnsemblMetazoa" id="AEPI005884-PA"/>
    </source>
</evidence>
<dbReference type="Gene3D" id="2.180.10.10">
    <property type="entry name" value="RHS repeat-associated core"/>
    <property type="match status" value="3"/>
</dbReference>
<dbReference type="NCBIfam" id="TIGR03696">
    <property type="entry name" value="Rhs_assc_core"/>
    <property type="match status" value="2"/>
</dbReference>
<dbReference type="InterPro" id="IPR022385">
    <property type="entry name" value="Rhs_assc_core"/>
</dbReference>
<dbReference type="VEuPathDB" id="VectorBase:AEPI005884"/>
<keyword evidence="2" id="KW-1133">Transmembrane helix</keyword>
<feature type="domain" description="Tox-SGS" evidence="3">
    <location>
        <begin position="3309"/>
        <end position="3392"/>
    </location>
</feature>
<dbReference type="InterPro" id="IPR050708">
    <property type="entry name" value="T6SS_VgrG/RHS"/>
</dbReference>
<dbReference type="PANTHER" id="PTHR32305:SF15">
    <property type="entry name" value="PROTEIN RHSA-RELATED"/>
    <property type="match status" value="1"/>
</dbReference>
<feature type="transmembrane region" description="Helical" evidence="2">
    <location>
        <begin position="3053"/>
        <end position="3073"/>
    </location>
</feature>
<feature type="transmembrane region" description="Helical" evidence="2">
    <location>
        <begin position="3013"/>
        <end position="3033"/>
    </location>
</feature>
<protein>
    <recommendedName>
        <fullName evidence="3">Tox-SGS domain-containing protein</fullName>
    </recommendedName>
</protein>
<dbReference type="NCBIfam" id="TIGR01643">
    <property type="entry name" value="YD_repeat_2x"/>
    <property type="match status" value="1"/>
</dbReference>
<name>A0A182PG25_9DIPT</name>
<dbReference type="InterPro" id="IPR006530">
    <property type="entry name" value="YD"/>
</dbReference>
<dbReference type="STRING" id="199890.A0A182PG25"/>